<evidence type="ECO:0000256" key="1">
    <source>
        <dbReference type="SAM" id="MobiDB-lite"/>
    </source>
</evidence>
<feature type="region of interest" description="Disordered" evidence="1">
    <location>
        <begin position="504"/>
        <end position="615"/>
    </location>
</feature>
<feature type="compositionally biased region" description="Polar residues" evidence="1">
    <location>
        <begin position="504"/>
        <end position="542"/>
    </location>
</feature>
<proteinExistence type="predicted"/>
<keyword evidence="3" id="KW-1185">Reference proteome</keyword>
<dbReference type="VEuPathDB" id="TriTrypDB:BSAL_49375"/>
<evidence type="ECO:0000313" key="3">
    <source>
        <dbReference type="Proteomes" id="UP000051952"/>
    </source>
</evidence>
<evidence type="ECO:0000313" key="2">
    <source>
        <dbReference type="EMBL" id="CUE59205.1"/>
    </source>
</evidence>
<gene>
    <name evidence="2" type="ORF">BSAL_49375</name>
</gene>
<protein>
    <submittedName>
        <fullName evidence="2">Membrane-associated protein, putative</fullName>
    </submittedName>
</protein>
<dbReference type="AlphaFoldDB" id="A0A0S4IH67"/>
<accession>A0A0S4IH67</accession>
<feature type="compositionally biased region" description="Polar residues" evidence="1">
    <location>
        <begin position="562"/>
        <end position="578"/>
    </location>
</feature>
<reference evidence="3" key="1">
    <citation type="submission" date="2015-09" db="EMBL/GenBank/DDBJ databases">
        <authorList>
            <consortium name="Pathogen Informatics"/>
        </authorList>
    </citation>
    <scope>NUCLEOTIDE SEQUENCE [LARGE SCALE GENOMIC DNA]</scope>
    <source>
        <strain evidence="3">Lake Konstanz</strain>
    </source>
</reference>
<organism evidence="2 3">
    <name type="scientific">Bodo saltans</name>
    <name type="common">Flagellated protozoan</name>
    <dbReference type="NCBI Taxonomy" id="75058"/>
    <lineage>
        <taxon>Eukaryota</taxon>
        <taxon>Discoba</taxon>
        <taxon>Euglenozoa</taxon>
        <taxon>Kinetoplastea</taxon>
        <taxon>Metakinetoplastina</taxon>
        <taxon>Eubodonida</taxon>
        <taxon>Bodonidae</taxon>
        <taxon>Bodo</taxon>
    </lineage>
</organism>
<dbReference type="Proteomes" id="UP000051952">
    <property type="component" value="Unassembled WGS sequence"/>
</dbReference>
<dbReference type="EMBL" id="CYKH01000013">
    <property type="protein sequence ID" value="CUE59205.1"/>
    <property type="molecule type" value="Genomic_DNA"/>
</dbReference>
<sequence>MHPRRQASSSLRKGKSSTHLNVVIAVMVLWLTSYSPSALARTDIRSSQDGFGFSEVNSFRVVVDISNPVTLNGWPSGTNVPVASGSYCGGVYDGRYYWLTPYSANHVLRVKRTTGAMDAYTSWPSGFTVAPGGFCGGIYDGVRVWFVPAAQRSLICIFVETQVMQELAIPAISSLTALQVAFIGSAYDRLQYMWLAPYDSPVIVRVDTIFFNLVSYSAWPTGFTKSAAAFSGAIYFSESTTTGVTPSPVVVFVPHNANNPIMLYTVDGSMVMLSWPSGYVATAGAFFGGVNDGRGGIWLIPYNSASIVRFDLNHLPAVTSSSFAVWPTGYTKAASAFRGGVYDGKSVWMIPYNSPNIVTVSVYTGLMSLVGTAAYPSGFVKGPAAFVGGVFDGQGFIMIPAAADRIVQYLGTSETGSMSKTVIMTVSRVVTPHTHSRLTQSSSPSYAQSRSESYSLSSSSSISPSKELSLSVKSFTSSTTYSMTSSGSTSTSITYTLTLRQTRSSGSHTWSASENLRSGSTSDTPSNSDELSPTFSATHSGETLSPTDSRSPTRTSTETLSISSTPTYSKESTKSLLSPTFEISSSHSGSQELSESTSKSFSDSSLPSSSETISS</sequence>
<feature type="compositionally biased region" description="Low complexity" evidence="1">
    <location>
        <begin position="582"/>
        <end position="615"/>
    </location>
</feature>
<feature type="compositionally biased region" description="Low complexity" evidence="1">
    <location>
        <begin position="543"/>
        <end position="561"/>
    </location>
</feature>
<name>A0A0S4IH67_BODSA</name>
<feature type="non-terminal residue" evidence="2">
    <location>
        <position position="615"/>
    </location>
</feature>